<sequence>MLVLQSTGLLHIKGLLIIGQLRFEAIDFLFANDRTLFSLHHSFIGFFDHHHLLFEAEIQLFEIFLIAFNFFLLTQRILHQLQVVRRALVILLQRRLLLNQQF</sequence>
<accession>A0A655UY51</accession>
<evidence type="ECO:0000313" key="2">
    <source>
        <dbReference type="Proteomes" id="UP000041770"/>
    </source>
</evidence>
<dbReference type="Proteomes" id="UP000041770">
    <property type="component" value="Unassembled WGS sequence"/>
</dbReference>
<protein>
    <submittedName>
        <fullName evidence="1">Uncharacterized protein</fullName>
    </submittedName>
</protein>
<organism evidence="1 2">
    <name type="scientific">Vibrio cholerae</name>
    <dbReference type="NCBI Taxonomy" id="666"/>
    <lineage>
        <taxon>Bacteria</taxon>
        <taxon>Pseudomonadati</taxon>
        <taxon>Pseudomonadota</taxon>
        <taxon>Gammaproteobacteria</taxon>
        <taxon>Vibrionales</taxon>
        <taxon>Vibrionaceae</taxon>
        <taxon>Vibrio</taxon>
    </lineage>
</organism>
<dbReference type="AlphaFoldDB" id="A0A655UY51"/>
<proteinExistence type="predicted"/>
<reference evidence="1 2" key="1">
    <citation type="submission" date="2015-07" db="EMBL/GenBank/DDBJ databases">
        <authorList>
            <consortium name="Pathogen Informatics"/>
        </authorList>
    </citation>
    <scope>NUCLEOTIDE SEQUENCE [LARGE SCALE GENOMIC DNA]</scope>
    <source>
        <strain evidence="1 2">A316</strain>
    </source>
</reference>
<name>A0A655UY51_VIBCL</name>
<evidence type="ECO:0000313" key="1">
    <source>
        <dbReference type="EMBL" id="CSC16219.1"/>
    </source>
</evidence>
<dbReference type="EMBL" id="CWQY01000003">
    <property type="protein sequence ID" value="CSC16219.1"/>
    <property type="molecule type" value="Genomic_DNA"/>
</dbReference>
<gene>
    <name evidence="1" type="ORF">ERS013200_00725</name>
</gene>